<dbReference type="GO" id="GO:0005524">
    <property type="term" value="F:ATP binding"/>
    <property type="evidence" value="ECO:0007669"/>
    <property type="project" value="UniProtKB-KW"/>
</dbReference>
<dbReference type="SMART" id="SM01086">
    <property type="entry name" value="ClpB_D2-small"/>
    <property type="match status" value="1"/>
</dbReference>
<dbReference type="Gene3D" id="1.10.8.60">
    <property type="match status" value="1"/>
</dbReference>
<dbReference type="InterPro" id="IPR050130">
    <property type="entry name" value="ClpA_ClpB"/>
</dbReference>
<proteinExistence type="predicted"/>
<dbReference type="EMBL" id="BART01014490">
    <property type="protein sequence ID" value="GAG88784.1"/>
    <property type="molecule type" value="Genomic_DNA"/>
</dbReference>
<dbReference type="InterPro" id="IPR019489">
    <property type="entry name" value="Clp_ATPase_C"/>
</dbReference>
<keyword evidence="1" id="KW-0547">Nucleotide-binding</keyword>
<dbReference type="PANTHER" id="PTHR11638">
    <property type="entry name" value="ATP-DEPENDENT CLP PROTEASE"/>
    <property type="match status" value="1"/>
</dbReference>
<sequence length="90" mass="10411">MFSKVKSRVKERGFDIELSEKSRELLVEEGFDPSYGARPLRRAIQRLLEDPLAEEILSEKFMRGDTILVERKDNKLVFEKIAKGVATEKV</sequence>
<reference evidence="4" key="1">
    <citation type="journal article" date="2014" name="Front. Microbiol.">
        <title>High frequency of phylogenetically diverse reductive dehalogenase-homologous genes in deep subseafloor sedimentary metagenomes.</title>
        <authorList>
            <person name="Kawai M."/>
            <person name="Futagami T."/>
            <person name="Toyoda A."/>
            <person name="Takaki Y."/>
            <person name="Nishi S."/>
            <person name="Hori S."/>
            <person name="Arai W."/>
            <person name="Tsubouchi T."/>
            <person name="Morono Y."/>
            <person name="Uchiyama I."/>
            <person name="Ito T."/>
            <person name="Fujiyama A."/>
            <person name="Inagaki F."/>
            <person name="Takami H."/>
        </authorList>
    </citation>
    <scope>NUCLEOTIDE SEQUENCE</scope>
    <source>
        <strain evidence="4">Expedition CK06-06</strain>
    </source>
</reference>
<keyword evidence="2" id="KW-0067">ATP-binding</keyword>
<evidence type="ECO:0000256" key="2">
    <source>
        <dbReference type="ARBA" id="ARBA00022840"/>
    </source>
</evidence>
<dbReference type="Pfam" id="PF10431">
    <property type="entry name" value="ClpB_D2-small"/>
    <property type="match status" value="1"/>
</dbReference>
<dbReference type="SUPFAM" id="SSF52540">
    <property type="entry name" value="P-loop containing nucleoside triphosphate hydrolases"/>
    <property type="match status" value="1"/>
</dbReference>
<dbReference type="AlphaFoldDB" id="X1AZN3"/>
<dbReference type="GO" id="GO:0005737">
    <property type="term" value="C:cytoplasm"/>
    <property type="evidence" value="ECO:0007669"/>
    <property type="project" value="TreeGrafter"/>
</dbReference>
<dbReference type="GO" id="GO:0034605">
    <property type="term" value="P:cellular response to heat"/>
    <property type="evidence" value="ECO:0007669"/>
    <property type="project" value="TreeGrafter"/>
</dbReference>
<comment type="caution">
    <text evidence="4">The sequence shown here is derived from an EMBL/GenBank/DDBJ whole genome shotgun (WGS) entry which is preliminary data.</text>
</comment>
<dbReference type="GO" id="GO:0016887">
    <property type="term" value="F:ATP hydrolysis activity"/>
    <property type="evidence" value="ECO:0007669"/>
    <property type="project" value="TreeGrafter"/>
</dbReference>
<dbReference type="PANTHER" id="PTHR11638:SF18">
    <property type="entry name" value="HEAT SHOCK PROTEIN 104"/>
    <property type="match status" value="1"/>
</dbReference>
<gene>
    <name evidence="4" type="ORF">S01H4_28861</name>
</gene>
<evidence type="ECO:0000259" key="3">
    <source>
        <dbReference type="SMART" id="SM01086"/>
    </source>
</evidence>
<evidence type="ECO:0000256" key="1">
    <source>
        <dbReference type="ARBA" id="ARBA00022741"/>
    </source>
</evidence>
<accession>X1AZN3</accession>
<evidence type="ECO:0000313" key="4">
    <source>
        <dbReference type="EMBL" id="GAG88784.1"/>
    </source>
</evidence>
<name>X1AZN3_9ZZZZ</name>
<dbReference type="InterPro" id="IPR027417">
    <property type="entry name" value="P-loop_NTPase"/>
</dbReference>
<feature type="domain" description="Clp ATPase C-terminal" evidence="3">
    <location>
        <begin position="1"/>
        <end position="78"/>
    </location>
</feature>
<protein>
    <recommendedName>
        <fullName evidence="3">Clp ATPase C-terminal domain-containing protein</fullName>
    </recommendedName>
</protein>
<organism evidence="4">
    <name type="scientific">marine sediment metagenome</name>
    <dbReference type="NCBI Taxonomy" id="412755"/>
    <lineage>
        <taxon>unclassified sequences</taxon>
        <taxon>metagenomes</taxon>
        <taxon>ecological metagenomes</taxon>
    </lineage>
</organism>